<reference evidence="1" key="2">
    <citation type="submission" date="2021-04" db="EMBL/GenBank/DDBJ databases">
        <authorList>
            <person name="Gilroy R."/>
        </authorList>
    </citation>
    <scope>NUCLEOTIDE SEQUENCE</scope>
    <source>
        <strain evidence="1">1719</strain>
    </source>
</reference>
<protein>
    <submittedName>
        <fullName evidence="1">Uncharacterized protein</fullName>
    </submittedName>
</protein>
<evidence type="ECO:0000313" key="2">
    <source>
        <dbReference type="Proteomes" id="UP000824156"/>
    </source>
</evidence>
<sequence length="163" mass="18849">MEIVERILSHAIYNNEPLTEDFEDFVNILVHKLKFVSEENRPQVCIIDQQDGVLAIEKPEFKDVLEVAGGRICTDIQDAEKIIFIQHNGALYPQLSQWMGDSAFIASTAFKNNEVYIINNKETIHPKTANDLQVKLEVLSEIIQPTYFMFGRENDFWVKFEVN</sequence>
<dbReference type="EMBL" id="DXEZ01000341">
    <property type="protein sequence ID" value="HIX55781.1"/>
    <property type="molecule type" value="Genomic_DNA"/>
</dbReference>
<proteinExistence type="predicted"/>
<reference evidence="1" key="1">
    <citation type="journal article" date="2021" name="PeerJ">
        <title>Extensive microbial diversity within the chicken gut microbiome revealed by metagenomics and culture.</title>
        <authorList>
            <person name="Gilroy R."/>
            <person name="Ravi A."/>
            <person name="Getino M."/>
            <person name="Pursley I."/>
            <person name="Horton D.L."/>
            <person name="Alikhan N.F."/>
            <person name="Baker D."/>
            <person name="Gharbi K."/>
            <person name="Hall N."/>
            <person name="Watson M."/>
            <person name="Adriaenssens E.M."/>
            <person name="Foster-Nyarko E."/>
            <person name="Jarju S."/>
            <person name="Secka A."/>
            <person name="Antonio M."/>
            <person name="Oren A."/>
            <person name="Chaudhuri R.R."/>
            <person name="La Ragione R."/>
            <person name="Hildebrand F."/>
            <person name="Pallen M.J."/>
        </authorList>
    </citation>
    <scope>NUCLEOTIDE SEQUENCE</scope>
    <source>
        <strain evidence="1">1719</strain>
    </source>
</reference>
<organism evidence="1 2">
    <name type="scientific">Candidatus Sphingobacterium stercoripullorum</name>
    <dbReference type="NCBI Taxonomy" id="2838759"/>
    <lineage>
        <taxon>Bacteria</taxon>
        <taxon>Pseudomonadati</taxon>
        <taxon>Bacteroidota</taxon>
        <taxon>Sphingobacteriia</taxon>
        <taxon>Sphingobacteriales</taxon>
        <taxon>Sphingobacteriaceae</taxon>
        <taxon>Sphingobacterium</taxon>
    </lineage>
</organism>
<comment type="caution">
    <text evidence="1">The sequence shown here is derived from an EMBL/GenBank/DDBJ whole genome shotgun (WGS) entry which is preliminary data.</text>
</comment>
<evidence type="ECO:0000313" key="1">
    <source>
        <dbReference type="EMBL" id="HIX55781.1"/>
    </source>
</evidence>
<accession>A0A9D2B0D2</accession>
<gene>
    <name evidence="1" type="ORF">H9853_12230</name>
</gene>
<dbReference type="Proteomes" id="UP000824156">
    <property type="component" value="Unassembled WGS sequence"/>
</dbReference>
<dbReference type="AlphaFoldDB" id="A0A9D2B0D2"/>
<name>A0A9D2B0D2_9SPHI</name>